<reference evidence="1" key="1">
    <citation type="submission" date="2018-05" db="EMBL/GenBank/DDBJ databases">
        <title>Whole genome of Theropithecus gelada.</title>
        <authorList>
            <person name="Chiou K.L."/>
            <person name="Snyder-Mackler N."/>
        </authorList>
    </citation>
    <scope>NUCLEOTIDE SEQUENCE [LARGE SCALE GENOMIC DNA]</scope>
</reference>
<organism evidence="1 2">
    <name type="scientific">Theropithecus gelada</name>
    <name type="common">Gelada baboon</name>
    <dbReference type="NCBI Taxonomy" id="9565"/>
    <lineage>
        <taxon>Eukaryota</taxon>
        <taxon>Metazoa</taxon>
        <taxon>Chordata</taxon>
        <taxon>Craniata</taxon>
        <taxon>Vertebrata</taxon>
        <taxon>Euteleostomi</taxon>
        <taxon>Mammalia</taxon>
        <taxon>Eutheria</taxon>
        <taxon>Euarchontoglires</taxon>
        <taxon>Primates</taxon>
        <taxon>Haplorrhini</taxon>
        <taxon>Catarrhini</taxon>
        <taxon>Cercopithecidae</taxon>
        <taxon>Cercopithecinae</taxon>
        <taxon>Theropithecus</taxon>
    </lineage>
</organism>
<reference evidence="1" key="2">
    <citation type="submission" date="2025-08" db="UniProtKB">
        <authorList>
            <consortium name="Ensembl"/>
        </authorList>
    </citation>
    <scope>IDENTIFICATION</scope>
</reference>
<evidence type="ECO:0000313" key="1">
    <source>
        <dbReference type="Ensembl" id="ENSTGEP00000023299.1"/>
    </source>
</evidence>
<reference evidence="1" key="3">
    <citation type="submission" date="2025-09" db="UniProtKB">
        <authorList>
            <consortium name="Ensembl"/>
        </authorList>
    </citation>
    <scope>IDENTIFICATION</scope>
</reference>
<sequence>EVLADLDGDQRKVLRDIPASNVFLFIYFLRRGLTLLPRLKCSGLSSADCCLSRPVSWDHRHHRLRAPGHLQVIDSI</sequence>
<dbReference type="Ensembl" id="ENSTGET00000027811.1">
    <property type="protein sequence ID" value="ENSTGEP00000023299.1"/>
    <property type="gene ID" value="ENSTGEG00000018867.1"/>
</dbReference>
<dbReference type="AlphaFoldDB" id="A0A8D2K4B3"/>
<protein>
    <submittedName>
        <fullName evidence="1">Uncharacterized protein</fullName>
    </submittedName>
</protein>
<keyword evidence="2" id="KW-1185">Reference proteome</keyword>
<accession>A0A8D2K4B3</accession>
<proteinExistence type="predicted"/>
<evidence type="ECO:0000313" key="2">
    <source>
        <dbReference type="Proteomes" id="UP000694411"/>
    </source>
</evidence>
<dbReference type="Proteomes" id="UP000694411">
    <property type="component" value="Chromosome 8"/>
</dbReference>
<name>A0A8D2K4B3_THEGE</name>